<protein>
    <submittedName>
        <fullName evidence="2">GNAT family N-acetyltransferase</fullName>
        <ecNumber evidence="2">2.3.-.-</ecNumber>
    </submittedName>
</protein>
<dbReference type="Pfam" id="PF13302">
    <property type="entry name" value="Acetyltransf_3"/>
    <property type="match status" value="1"/>
</dbReference>
<dbReference type="GO" id="GO:0016746">
    <property type="term" value="F:acyltransferase activity"/>
    <property type="evidence" value="ECO:0007669"/>
    <property type="project" value="UniProtKB-KW"/>
</dbReference>
<dbReference type="PANTHER" id="PTHR43792">
    <property type="entry name" value="GNAT FAMILY, PUTATIVE (AFU_ORTHOLOGUE AFUA_3G00765)-RELATED-RELATED"/>
    <property type="match status" value="1"/>
</dbReference>
<keyword evidence="3" id="KW-1185">Reference proteome</keyword>
<sequence length="192" mass="22061">MEHADIYKQMPVLHTSRLTLRPLKSSDATDIFAYCSDREMTRYTIWETHQTIADTEAFLNGTFAQYERGEVSPWGMVEKQSGQIIGTVGFISWDTVNDRAELGYALSRSCWGKGYMSEAVQELVKFGFERMELVRIEARCHPNNIGSERVMQKSGMQFEGILRKHIRAKGRYEDVKMYAIINADKLDMASLK</sequence>
<accession>A0ABW5R8Y2</accession>
<dbReference type="PROSITE" id="PS51186">
    <property type="entry name" value="GNAT"/>
    <property type="match status" value="1"/>
</dbReference>
<dbReference type="InterPro" id="IPR016181">
    <property type="entry name" value="Acyl_CoA_acyltransferase"/>
</dbReference>
<dbReference type="PANTHER" id="PTHR43792:SF9">
    <property type="entry name" value="RIBOSOMAL-PROTEIN-ALANINE ACETYLTRANSFERASE"/>
    <property type="match status" value="1"/>
</dbReference>
<name>A0ABW5R8Y2_9BACL</name>
<evidence type="ECO:0000313" key="2">
    <source>
        <dbReference type="EMBL" id="MFD2671468.1"/>
    </source>
</evidence>
<organism evidence="2 3">
    <name type="scientific">Marinicrinis sediminis</name>
    <dbReference type="NCBI Taxonomy" id="1652465"/>
    <lineage>
        <taxon>Bacteria</taxon>
        <taxon>Bacillati</taxon>
        <taxon>Bacillota</taxon>
        <taxon>Bacilli</taxon>
        <taxon>Bacillales</taxon>
        <taxon>Paenibacillaceae</taxon>
    </lineage>
</organism>
<gene>
    <name evidence="2" type="ORF">ACFSUC_07595</name>
</gene>
<proteinExistence type="predicted"/>
<dbReference type="EMBL" id="JBHUMM010000011">
    <property type="protein sequence ID" value="MFD2671468.1"/>
    <property type="molecule type" value="Genomic_DNA"/>
</dbReference>
<dbReference type="SUPFAM" id="SSF55729">
    <property type="entry name" value="Acyl-CoA N-acyltransferases (Nat)"/>
    <property type="match status" value="1"/>
</dbReference>
<keyword evidence="2" id="KW-0808">Transferase</keyword>
<evidence type="ECO:0000313" key="3">
    <source>
        <dbReference type="Proteomes" id="UP001597497"/>
    </source>
</evidence>
<reference evidence="3" key="1">
    <citation type="journal article" date="2019" name="Int. J. Syst. Evol. Microbiol.">
        <title>The Global Catalogue of Microorganisms (GCM) 10K type strain sequencing project: providing services to taxonomists for standard genome sequencing and annotation.</title>
        <authorList>
            <consortium name="The Broad Institute Genomics Platform"/>
            <consortium name="The Broad Institute Genome Sequencing Center for Infectious Disease"/>
            <person name="Wu L."/>
            <person name="Ma J."/>
        </authorList>
    </citation>
    <scope>NUCLEOTIDE SEQUENCE [LARGE SCALE GENOMIC DNA]</scope>
    <source>
        <strain evidence="3">KCTC 33676</strain>
    </source>
</reference>
<dbReference type="Proteomes" id="UP001597497">
    <property type="component" value="Unassembled WGS sequence"/>
</dbReference>
<evidence type="ECO:0000259" key="1">
    <source>
        <dbReference type="PROSITE" id="PS51186"/>
    </source>
</evidence>
<dbReference type="RefSeq" id="WP_379928941.1">
    <property type="nucleotide sequence ID" value="NZ_JBHUMM010000011.1"/>
</dbReference>
<dbReference type="EC" id="2.3.-.-" evidence="2"/>
<dbReference type="CDD" id="cd04301">
    <property type="entry name" value="NAT_SF"/>
    <property type="match status" value="1"/>
</dbReference>
<comment type="caution">
    <text evidence="2">The sequence shown here is derived from an EMBL/GenBank/DDBJ whole genome shotgun (WGS) entry which is preliminary data.</text>
</comment>
<dbReference type="InterPro" id="IPR000182">
    <property type="entry name" value="GNAT_dom"/>
</dbReference>
<dbReference type="Gene3D" id="3.40.630.30">
    <property type="match status" value="1"/>
</dbReference>
<dbReference type="InterPro" id="IPR051531">
    <property type="entry name" value="N-acetyltransferase"/>
</dbReference>
<feature type="domain" description="N-acetyltransferase" evidence="1">
    <location>
        <begin position="18"/>
        <end position="178"/>
    </location>
</feature>
<keyword evidence="2" id="KW-0012">Acyltransferase</keyword>